<keyword evidence="3 9" id="KW-0547">Nucleotide-binding</keyword>
<dbReference type="PANTHER" id="PTHR11118:SF1">
    <property type="entry name" value="RNA-SPLICING LIGASE RTCB HOMOLOG"/>
    <property type="match status" value="1"/>
</dbReference>
<dbReference type="SUPFAM" id="SSF103365">
    <property type="entry name" value="Hypothetical protein PH1602"/>
    <property type="match status" value="1"/>
</dbReference>
<accession>A0A0G0ZCI1</accession>
<dbReference type="InterPro" id="IPR036025">
    <property type="entry name" value="RtcB-like_sf"/>
</dbReference>
<dbReference type="GO" id="GO:0046872">
    <property type="term" value="F:metal ion binding"/>
    <property type="evidence" value="ECO:0007669"/>
    <property type="project" value="UniProtKB-UniRule"/>
</dbReference>
<feature type="binding site" evidence="10">
    <location>
        <position position="359"/>
    </location>
    <ligand>
        <name>Mn(2+)</name>
        <dbReference type="ChEBI" id="CHEBI:29035"/>
        <label>2</label>
    </ligand>
</feature>
<feature type="binding site" evidence="9">
    <location>
        <begin position="210"/>
        <end position="214"/>
    </location>
    <ligand>
        <name>GMP</name>
        <dbReference type="ChEBI" id="CHEBI:58115"/>
    </ligand>
</feature>
<name>A0A0G0ZCI1_9BACT</name>
<evidence type="ECO:0000313" key="12">
    <source>
        <dbReference type="EMBL" id="KKS46412.1"/>
    </source>
</evidence>
<dbReference type="EMBL" id="LCDF01000029">
    <property type="protein sequence ID" value="KKS46412.1"/>
    <property type="molecule type" value="Genomic_DNA"/>
</dbReference>
<keyword evidence="1 11" id="KW-0436">Ligase</keyword>
<evidence type="ECO:0000256" key="5">
    <source>
        <dbReference type="ARBA" id="ARBA00023134"/>
    </source>
</evidence>
<protein>
    <recommendedName>
        <fullName evidence="11">tRNA-splicing ligase RtcB</fullName>
        <ecNumber evidence="11">6.5.1.-</ecNumber>
    </recommendedName>
</protein>
<evidence type="ECO:0000256" key="2">
    <source>
        <dbReference type="ARBA" id="ARBA00022723"/>
    </source>
</evidence>
<keyword evidence="6 10" id="KW-0464">Manganese</keyword>
<dbReference type="AlphaFoldDB" id="A0A0G0ZCI1"/>
<feature type="binding site" evidence="9">
    <location>
        <position position="485"/>
    </location>
    <ligand>
        <name>GMP</name>
        <dbReference type="ChEBI" id="CHEBI:58115"/>
    </ligand>
</feature>
<gene>
    <name evidence="11" type="primary">rtcB</name>
    <name evidence="12" type="ORF">UV11_C0029G0007</name>
</gene>
<dbReference type="GO" id="GO:0006396">
    <property type="term" value="P:RNA processing"/>
    <property type="evidence" value="ECO:0007669"/>
    <property type="project" value="InterPro"/>
</dbReference>
<evidence type="ECO:0000256" key="11">
    <source>
        <dbReference type="RuleBase" id="RU371113"/>
    </source>
</evidence>
<evidence type="ECO:0000256" key="4">
    <source>
        <dbReference type="ARBA" id="ARBA00022800"/>
    </source>
</evidence>
<reference evidence="12 13" key="1">
    <citation type="journal article" date="2015" name="Nature">
        <title>rRNA introns, odd ribosomes, and small enigmatic genomes across a large radiation of phyla.</title>
        <authorList>
            <person name="Brown C.T."/>
            <person name="Hug L.A."/>
            <person name="Thomas B.C."/>
            <person name="Sharon I."/>
            <person name="Castelle C.J."/>
            <person name="Singh A."/>
            <person name="Wilkins M.J."/>
            <person name="Williams K.H."/>
            <person name="Banfield J.F."/>
        </authorList>
    </citation>
    <scope>NUCLEOTIDE SEQUENCE [LARGE SCALE GENOMIC DNA]</scope>
</reference>
<comment type="similarity">
    <text evidence="11">Belongs to the RtcB family.</text>
</comment>
<dbReference type="GO" id="GO:0005525">
    <property type="term" value="F:GTP binding"/>
    <property type="evidence" value="ECO:0007669"/>
    <property type="project" value="UniProtKB-KW"/>
</dbReference>
<dbReference type="GO" id="GO:0170057">
    <property type="term" value="F:RNA ligase (GTP) activity"/>
    <property type="evidence" value="ECO:0007669"/>
    <property type="project" value="UniProtKB-EC"/>
</dbReference>
<dbReference type="InterPro" id="IPR001233">
    <property type="entry name" value="RtcB"/>
</dbReference>
<organism evidence="12 13">
    <name type="scientific">Candidatus Giovannonibacteria bacterium GW2011_GWF2_42_19</name>
    <dbReference type="NCBI Taxonomy" id="1618659"/>
    <lineage>
        <taxon>Bacteria</taxon>
        <taxon>Candidatus Giovannoniibacteriota</taxon>
    </lineage>
</organism>
<comment type="subunit">
    <text evidence="11">Monomer.</text>
</comment>
<comment type="cofactor">
    <cofactor evidence="10 11">
        <name>Mn(2+)</name>
        <dbReference type="ChEBI" id="CHEBI:29035"/>
    </cofactor>
    <text evidence="10 11">Binds 2 manganese ions per subunit.</text>
</comment>
<dbReference type="GO" id="GO:0003972">
    <property type="term" value="F:RNA ligase (ATP) activity"/>
    <property type="evidence" value="ECO:0007669"/>
    <property type="project" value="TreeGrafter"/>
</dbReference>
<evidence type="ECO:0000313" key="13">
    <source>
        <dbReference type="Proteomes" id="UP000034036"/>
    </source>
</evidence>
<dbReference type="Gene3D" id="3.90.1860.10">
    <property type="entry name" value="tRNA-splicing ligase RtcB"/>
    <property type="match status" value="1"/>
</dbReference>
<dbReference type="Proteomes" id="UP000034036">
    <property type="component" value="Unassembled WGS sequence"/>
</dbReference>
<keyword evidence="4" id="KW-0692">RNA repair</keyword>
<keyword evidence="2 10" id="KW-0479">Metal-binding</keyword>
<sequence>MINQIANGVNNGARSEKIRAIGCDPNEPRLQEIFTKILELKSLASPIVCLPDLYIKARTEAPASIATATKETIVPTLSAPSLGCSMGVIKTSLKRSDFGPDFAKNFFTNMQDELGKYYDFWENITVWLGFKVRELKKYDLTEDDFEKIIRRGAKAAIKRYSFPDEILNNIEWGGSVYTEEELKKLDLKKILPRSSFTNGRHDLGYGFKGNHFLEIHAVEDIFDAETARKWGLEKDQIVIFYHGGGGMVPYHVGRYYANRLKNNFKQKFFLRIGKVFFHLLSFDGIRNFKTRLRYYFFPDKFQEIDVSSEEGRRYLLAIKASLNYSYAFNIAILARVRDAINKTLPEKKANVAPIWALVHNSIIKERLNGEEVFIHRHTLNRVEAGKPAILSGFNNTISYMSIGLSAPQETLWSAEHGAGENIKRFKNEGKTRELNFETTIIKTKPPYYVKVKHSSEEGVDYVMNNLENAGLMKRVLSIRPFASFKG</sequence>
<dbReference type="STRING" id="1618659.UV11_C0029G0007"/>
<evidence type="ECO:0000256" key="7">
    <source>
        <dbReference type="ARBA" id="ARBA00047746"/>
    </source>
</evidence>
<comment type="caution">
    <text evidence="12">The sequence shown here is derived from an EMBL/GenBank/DDBJ whole genome shotgun (WGS) entry which is preliminary data.</text>
</comment>
<comment type="catalytic activity">
    <reaction evidence="7">
        <text>a 3'-end 3'-phospho-ribonucleotide-RNA + a 5'-end dephospho-ribonucleoside-RNA + GTP = a ribonucleotidyl-ribonucleotide-RNA + GMP + diphosphate</text>
        <dbReference type="Rhea" id="RHEA:68076"/>
        <dbReference type="Rhea" id="RHEA-COMP:10463"/>
        <dbReference type="Rhea" id="RHEA-COMP:13936"/>
        <dbReference type="Rhea" id="RHEA-COMP:17355"/>
        <dbReference type="ChEBI" id="CHEBI:33019"/>
        <dbReference type="ChEBI" id="CHEBI:37565"/>
        <dbReference type="ChEBI" id="CHEBI:58115"/>
        <dbReference type="ChEBI" id="CHEBI:83062"/>
        <dbReference type="ChEBI" id="CHEBI:138284"/>
        <dbReference type="ChEBI" id="CHEBI:173118"/>
        <dbReference type="EC" id="6.5.1.8"/>
    </reaction>
</comment>
<evidence type="ECO:0000256" key="8">
    <source>
        <dbReference type="PIRSR" id="PIRSR601233-1"/>
    </source>
</evidence>
<feature type="binding site" evidence="10">
    <location>
        <position position="211"/>
    </location>
    <ligand>
        <name>Mn(2+)</name>
        <dbReference type="ChEBI" id="CHEBI:29035"/>
        <label>1</label>
    </ligand>
</feature>
<feature type="binding site" evidence="10">
    <location>
        <position position="242"/>
    </location>
    <ligand>
        <name>Mn(2+)</name>
        <dbReference type="ChEBI" id="CHEBI:29035"/>
        <label>2</label>
    </ligand>
</feature>
<feature type="binding site" evidence="9">
    <location>
        <begin position="416"/>
        <end position="419"/>
    </location>
    <ligand>
        <name>GMP</name>
        <dbReference type="ChEBI" id="CHEBI:58115"/>
    </ligand>
</feature>
<feature type="binding site" evidence="9">
    <location>
        <begin position="359"/>
        <end position="360"/>
    </location>
    <ligand>
        <name>GMP</name>
        <dbReference type="ChEBI" id="CHEBI:58115"/>
    </ligand>
</feature>
<dbReference type="PANTHER" id="PTHR11118">
    <property type="entry name" value="RNA-SPLICING LIGASE RTCB HOMOLOG"/>
    <property type="match status" value="1"/>
</dbReference>
<evidence type="ECO:0000256" key="10">
    <source>
        <dbReference type="PIRSR" id="PIRSR601233-3"/>
    </source>
</evidence>
<evidence type="ECO:0000256" key="1">
    <source>
        <dbReference type="ARBA" id="ARBA00022598"/>
    </source>
</evidence>
<dbReference type="GO" id="GO:0042245">
    <property type="term" value="P:RNA repair"/>
    <property type="evidence" value="ECO:0007669"/>
    <property type="project" value="UniProtKB-KW"/>
</dbReference>
<dbReference type="Pfam" id="PF01139">
    <property type="entry name" value="RtcB"/>
    <property type="match status" value="1"/>
</dbReference>
<dbReference type="EC" id="6.5.1.-" evidence="11"/>
<proteinExistence type="inferred from homology"/>
<evidence type="ECO:0000256" key="6">
    <source>
        <dbReference type="ARBA" id="ARBA00023211"/>
    </source>
</evidence>
<evidence type="ECO:0000256" key="3">
    <source>
        <dbReference type="ARBA" id="ARBA00022741"/>
    </source>
</evidence>
<feature type="binding site" evidence="9">
    <location>
        <position position="398"/>
    </location>
    <ligand>
        <name>GMP</name>
        <dbReference type="ChEBI" id="CHEBI:58115"/>
    </ligand>
</feature>
<feature type="active site" description="GMP-histidine intermediate" evidence="8">
    <location>
        <position position="416"/>
    </location>
</feature>
<evidence type="ECO:0000256" key="9">
    <source>
        <dbReference type="PIRSR" id="PIRSR601233-2"/>
    </source>
</evidence>
<keyword evidence="5 9" id="KW-0342">GTP-binding</keyword>